<evidence type="ECO:0000256" key="5">
    <source>
        <dbReference type="SAM" id="Phobius"/>
    </source>
</evidence>
<evidence type="ECO:0000313" key="8">
    <source>
        <dbReference type="Proteomes" id="UP001497525"/>
    </source>
</evidence>
<evidence type="ECO:0000256" key="3">
    <source>
        <dbReference type="ARBA" id="ARBA00022801"/>
    </source>
</evidence>
<evidence type="ECO:0000256" key="2">
    <source>
        <dbReference type="ARBA" id="ARBA00022729"/>
    </source>
</evidence>
<evidence type="ECO:0000313" key="7">
    <source>
        <dbReference type="EMBL" id="CAL5135826.1"/>
    </source>
</evidence>
<reference evidence="7" key="1">
    <citation type="submission" date="2024-06" db="EMBL/GenBank/DDBJ databases">
        <authorList>
            <person name="Liu X."/>
            <person name="Lenzi L."/>
            <person name="Haldenby T S."/>
            <person name="Uol C."/>
        </authorList>
    </citation>
    <scope>NUCLEOTIDE SEQUENCE</scope>
</reference>
<keyword evidence="2" id="KW-0732">Signal</keyword>
<keyword evidence="3" id="KW-0378">Hydrolase</keyword>
<dbReference type="PANTHER" id="PTHR43903">
    <property type="entry name" value="NEUROLIGIN"/>
    <property type="match status" value="1"/>
</dbReference>
<accession>A0AAV2THM7</accession>
<dbReference type="AlphaFoldDB" id="A0AAV2THM7"/>
<evidence type="ECO:0000256" key="4">
    <source>
        <dbReference type="SAM" id="MobiDB-lite"/>
    </source>
</evidence>
<evidence type="ECO:0000259" key="6">
    <source>
        <dbReference type="Pfam" id="PF00135"/>
    </source>
</evidence>
<name>A0AAV2THM7_CALDB</name>
<keyword evidence="5" id="KW-0812">Transmembrane</keyword>
<feature type="region of interest" description="Disordered" evidence="4">
    <location>
        <begin position="353"/>
        <end position="373"/>
    </location>
</feature>
<comment type="caution">
    <text evidence="7">The sequence shown here is derived from an EMBL/GenBank/DDBJ whole genome shotgun (WGS) entry which is preliminary data.</text>
</comment>
<proteinExistence type="inferred from homology"/>
<protein>
    <recommendedName>
        <fullName evidence="6">Carboxylesterase type B domain-containing protein</fullName>
    </recommendedName>
</protein>
<keyword evidence="5" id="KW-0472">Membrane</keyword>
<dbReference type="PROSITE" id="PS00941">
    <property type="entry name" value="CARBOXYLESTERASE_B_2"/>
    <property type="match status" value="1"/>
</dbReference>
<sequence length="891" mass="101029">MLSFTLRKNVLIGNYLNNAQYCVQLLIFFVFHIASCQHWWNFEEQINPHRLPAFTPLPNRRFTHVPEMNKYGPMSNDVIVNIPKAGMGVYIGSSVRVNYDYTWTEWPAERGRLVNMFLGIPYAAPPVGDQRFRRPVPAYLDTRYPWYAKSFRSACMQPSEFLSFLIPNMTDFSEDCLYLNVFSPNRTWDDPNTRYPVAVHIHGGSFVYGSSHLYPSSVLASTGIVIVTLNYRLGPFGFLSTGDFASIGNYGLWDQLLAIRWVKENIEWFRGDPNRITLMGESAGAASVGLHTVSPVSREQDLFHQVIMMSGSDLSPWAVTDPDKIRARYYAIELGRLAGCSAVQGADVRASQEAMRGKSFQPSTEDPPEGEFGNSTVELRINIPYSVRIDAHSLIYCLRYTVSAEDLNRFASKIEALRGGPSFFWNPVVDGTAGFLPRMPLEERKQGRFAKLPMLSGVVHDEGSLMLRKCLSVWYKKIYSIEEFTDLVVRRTIGNILNRQNVLRFNATAKELYTLYTWWPNLANNTARWESMVALVSDSEIVAPLDAVIKFNAAYSNKTYFYEFAYISPNDSLRIPEVGIYHGAEKPFLLGFPFMNLTAWNNLYENKRVPRFSSQPYFYPHDMNMSELVMELWSNFIKYGNPTPEPVKNITWPPYRQPEEAYLFIYTNSSVKFHFRSPHMAFWRGRYLEVAEPVPASPPLYYFPIFDAQLATIVLAFLLALAVGCLVTLTVLVKRRPKPEQFRHDVCLAAPGAAPASAFQTAFSDAFSSRVTYIPQNTGACLQTPWVSEPLMAYGEKENPGSFVKGSHSTLSHMADSPQPRSLPRVHPPPPPIPVGVAPYRKLSSSASGHVTRHQKSPARYRKFQENMKSESGLLHSPYTEEQLEACTTDV</sequence>
<dbReference type="Gene3D" id="3.40.50.1820">
    <property type="entry name" value="alpha/beta hydrolase"/>
    <property type="match status" value="1"/>
</dbReference>
<dbReference type="EMBL" id="CAXLJL010000268">
    <property type="protein sequence ID" value="CAL5135826.1"/>
    <property type="molecule type" value="Genomic_DNA"/>
</dbReference>
<comment type="similarity">
    <text evidence="1">Belongs to the type-B carboxylesterase/lipase family.</text>
</comment>
<dbReference type="SUPFAM" id="SSF53474">
    <property type="entry name" value="alpha/beta-Hydrolases"/>
    <property type="match status" value="1"/>
</dbReference>
<dbReference type="InterPro" id="IPR019826">
    <property type="entry name" value="Carboxylesterase_B_AS"/>
</dbReference>
<feature type="transmembrane region" description="Helical" evidence="5">
    <location>
        <begin position="710"/>
        <end position="733"/>
    </location>
</feature>
<dbReference type="GO" id="GO:0016787">
    <property type="term" value="F:hydrolase activity"/>
    <property type="evidence" value="ECO:0007669"/>
    <property type="project" value="UniProtKB-KW"/>
</dbReference>
<dbReference type="InterPro" id="IPR019819">
    <property type="entry name" value="Carboxylesterase_B_CS"/>
</dbReference>
<dbReference type="InterPro" id="IPR051093">
    <property type="entry name" value="Neuroligin/BSAL"/>
</dbReference>
<feature type="domain" description="Carboxylesterase type B" evidence="6">
    <location>
        <begin position="110"/>
        <end position="683"/>
    </location>
</feature>
<dbReference type="InterPro" id="IPR002018">
    <property type="entry name" value="CarbesteraseB"/>
</dbReference>
<organism evidence="7 8">
    <name type="scientific">Calicophoron daubneyi</name>
    <name type="common">Rumen fluke</name>
    <name type="synonym">Paramphistomum daubneyi</name>
    <dbReference type="NCBI Taxonomy" id="300641"/>
    <lineage>
        <taxon>Eukaryota</taxon>
        <taxon>Metazoa</taxon>
        <taxon>Spiralia</taxon>
        <taxon>Lophotrochozoa</taxon>
        <taxon>Platyhelminthes</taxon>
        <taxon>Trematoda</taxon>
        <taxon>Digenea</taxon>
        <taxon>Plagiorchiida</taxon>
        <taxon>Pronocephalata</taxon>
        <taxon>Paramphistomoidea</taxon>
        <taxon>Paramphistomidae</taxon>
        <taxon>Calicophoron</taxon>
    </lineage>
</organism>
<gene>
    <name evidence="7" type="ORF">CDAUBV1_LOCUS9937</name>
</gene>
<dbReference type="Proteomes" id="UP001497525">
    <property type="component" value="Unassembled WGS sequence"/>
</dbReference>
<keyword evidence="5" id="KW-1133">Transmembrane helix</keyword>
<dbReference type="InterPro" id="IPR029058">
    <property type="entry name" value="AB_hydrolase_fold"/>
</dbReference>
<dbReference type="PROSITE" id="PS00122">
    <property type="entry name" value="CARBOXYLESTERASE_B_1"/>
    <property type="match status" value="1"/>
</dbReference>
<evidence type="ECO:0000256" key="1">
    <source>
        <dbReference type="ARBA" id="ARBA00005964"/>
    </source>
</evidence>
<dbReference type="Pfam" id="PF00135">
    <property type="entry name" value="COesterase"/>
    <property type="match status" value="1"/>
</dbReference>